<accession>A0A1J8Q020</accession>
<evidence type="ECO:0000313" key="1">
    <source>
        <dbReference type="EMBL" id="OJA14894.1"/>
    </source>
</evidence>
<evidence type="ECO:0000313" key="2">
    <source>
        <dbReference type="Proteomes" id="UP000183567"/>
    </source>
</evidence>
<dbReference type="AlphaFoldDB" id="A0A1J8Q020"/>
<protein>
    <submittedName>
        <fullName evidence="1">Uncharacterized protein</fullName>
    </submittedName>
</protein>
<keyword evidence="2" id="KW-1185">Reference proteome</keyword>
<gene>
    <name evidence="1" type="ORF">AZE42_11309</name>
</gene>
<sequence length="75" mass="8351">MPQQSRGRGFWDHAPSGLQLCYVAEQQSQVNLIYILLTACVRTTGRTTLGFALRHHRHLSNFQALTNAGLALNSI</sequence>
<comment type="caution">
    <text evidence="1">The sequence shown here is derived from an EMBL/GenBank/DDBJ whole genome shotgun (WGS) entry which is preliminary data.</text>
</comment>
<proteinExistence type="predicted"/>
<reference evidence="1 2" key="1">
    <citation type="submission" date="2016-03" db="EMBL/GenBank/DDBJ databases">
        <title>Comparative genomics of the ectomycorrhizal sister species Rhizopogon vinicolor and Rhizopogon vesiculosus (Basidiomycota: Boletales) reveals a divergence of the mating type B locus.</title>
        <authorList>
            <person name="Mujic A.B."/>
            <person name="Kuo A."/>
            <person name="Tritt A."/>
            <person name="Lipzen A."/>
            <person name="Chen C."/>
            <person name="Johnson J."/>
            <person name="Sharma A."/>
            <person name="Barry K."/>
            <person name="Grigoriev I.V."/>
            <person name="Spatafora J.W."/>
        </authorList>
    </citation>
    <scope>NUCLEOTIDE SEQUENCE [LARGE SCALE GENOMIC DNA]</scope>
    <source>
        <strain evidence="1 2">AM-OR11-056</strain>
    </source>
</reference>
<dbReference type="EMBL" id="LVVM01003442">
    <property type="protein sequence ID" value="OJA14894.1"/>
    <property type="molecule type" value="Genomic_DNA"/>
</dbReference>
<dbReference type="Proteomes" id="UP000183567">
    <property type="component" value="Unassembled WGS sequence"/>
</dbReference>
<name>A0A1J8Q020_9AGAM</name>
<organism evidence="1 2">
    <name type="scientific">Rhizopogon vesiculosus</name>
    <dbReference type="NCBI Taxonomy" id="180088"/>
    <lineage>
        <taxon>Eukaryota</taxon>
        <taxon>Fungi</taxon>
        <taxon>Dikarya</taxon>
        <taxon>Basidiomycota</taxon>
        <taxon>Agaricomycotina</taxon>
        <taxon>Agaricomycetes</taxon>
        <taxon>Agaricomycetidae</taxon>
        <taxon>Boletales</taxon>
        <taxon>Suillineae</taxon>
        <taxon>Rhizopogonaceae</taxon>
        <taxon>Rhizopogon</taxon>
    </lineage>
</organism>